<dbReference type="PANTHER" id="PTHR42920:SF5">
    <property type="entry name" value="EAMA DOMAIN-CONTAINING PROTEIN"/>
    <property type="match status" value="1"/>
</dbReference>
<dbReference type="SUPFAM" id="SSF103481">
    <property type="entry name" value="Multidrug resistance efflux transporter EmrE"/>
    <property type="match status" value="2"/>
</dbReference>
<gene>
    <name evidence="8" type="ORF">IAC95_00435</name>
</gene>
<reference evidence="8" key="1">
    <citation type="submission" date="2020-10" db="EMBL/GenBank/DDBJ databases">
        <authorList>
            <person name="Gilroy R."/>
        </authorList>
    </citation>
    <scope>NUCLEOTIDE SEQUENCE</scope>
    <source>
        <strain evidence="8">CHK121-14286</strain>
    </source>
</reference>
<evidence type="ECO:0000256" key="3">
    <source>
        <dbReference type="ARBA" id="ARBA00022692"/>
    </source>
</evidence>
<evidence type="ECO:0000256" key="6">
    <source>
        <dbReference type="SAM" id="Phobius"/>
    </source>
</evidence>
<feature type="transmembrane region" description="Helical" evidence="6">
    <location>
        <begin position="280"/>
        <end position="300"/>
    </location>
</feature>
<keyword evidence="4 6" id="KW-1133">Transmembrane helix</keyword>
<comment type="subcellular location">
    <subcellularLocation>
        <location evidence="1">Cell membrane</location>
        <topology evidence="1">Multi-pass membrane protein</topology>
    </subcellularLocation>
</comment>
<dbReference type="PANTHER" id="PTHR42920">
    <property type="entry name" value="OS03G0707200 PROTEIN-RELATED"/>
    <property type="match status" value="1"/>
</dbReference>
<evidence type="ECO:0000256" key="4">
    <source>
        <dbReference type="ARBA" id="ARBA00022989"/>
    </source>
</evidence>
<feature type="transmembrane region" description="Helical" evidence="6">
    <location>
        <begin position="155"/>
        <end position="176"/>
    </location>
</feature>
<feature type="transmembrane region" description="Helical" evidence="6">
    <location>
        <begin position="97"/>
        <end position="119"/>
    </location>
</feature>
<feature type="transmembrane region" description="Helical" evidence="6">
    <location>
        <begin position="188"/>
        <end position="206"/>
    </location>
</feature>
<keyword evidence="2" id="KW-1003">Cell membrane</keyword>
<name>A0A9D1J7G0_9BACT</name>
<dbReference type="Pfam" id="PF00892">
    <property type="entry name" value="EamA"/>
    <property type="match status" value="2"/>
</dbReference>
<feature type="transmembrane region" description="Helical" evidence="6">
    <location>
        <begin position="226"/>
        <end position="244"/>
    </location>
</feature>
<comment type="caution">
    <text evidence="8">The sequence shown here is derived from an EMBL/GenBank/DDBJ whole genome shotgun (WGS) entry which is preliminary data.</text>
</comment>
<feature type="transmembrane region" description="Helical" evidence="6">
    <location>
        <begin position="9"/>
        <end position="29"/>
    </location>
</feature>
<evidence type="ECO:0000256" key="2">
    <source>
        <dbReference type="ARBA" id="ARBA00022475"/>
    </source>
</evidence>
<evidence type="ECO:0000256" key="1">
    <source>
        <dbReference type="ARBA" id="ARBA00004651"/>
    </source>
</evidence>
<evidence type="ECO:0000259" key="7">
    <source>
        <dbReference type="Pfam" id="PF00892"/>
    </source>
</evidence>
<feature type="domain" description="EamA" evidence="7">
    <location>
        <begin position="12"/>
        <end position="143"/>
    </location>
</feature>
<dbReference type="InterPro" id="IPR051258">
    <property type="entry name" value="Diverse_Substrate_Transporter"/>
</dbReference>
<reference evidence="8" key="2">
    <citation type="journal article" date="2021" name="PeerJ">
        <title>Extensive microbial diversity within the chicken gut microbiome revealed by metagenomics and culture.</title>
        <authorList>
            <person name="Gilroy R."/>
            <person name="Ravi A."/>
            <person name="Getino M."/>
            <person name="Pursley I."/>
            <person name="Horton D.L."/>
            <person name="Alikhan N.F."/>
            <person name="Baker D."/>
            <person name="Gharbi K."/>
            <person name="Hall N."/>
            <person name="Watson M."/>
            <person name="Adriaenssens E.M."/>
            <person name="Foster-Nyarko E."/>
            <person name="Jarju S."/>
            <person name="Secka A."/>
            <person name="Antonio M."/>
            <person name="Oren A."/>
            <person name="Chaudhuri R.R."/>
            <person name="La Ragione R."/>
            <person name="Hildebrand F."/>
            <person name="Pallen M.J."/>
        </authorList>
    </citation>
    <scope>NUCLEOTIDE SEQUENCE</scope>
    <source>
        <strain evidence="8">CHK121-14286</strain>
    </source>
</reference>
<protein>
    <submittedName>
        <fullName evidence="8">DMT family transporter</fullName>
    </submittedName>
</protein>
<sequence>MANKERQQHILALVMLSFTALVWGVGFLFSDLLLQNGFNDLPITLNALRFSVAAVIVAIIFCRKVRLTKNTILYGVVGGAMLFGGFALQLVGLKYTTPASCGFFTASYVLYVPFLAWIFLKKRPSLLVVLGVIVALAGLAILNNNVESPAKGDNVVLGNMLTLGGSLFFAAQIVWIDSALKNNRADSSSLTVVQIVVCALLFIVSSLTFESGNYADFQTVQWEKCWWLLAIVSLLGTAFAYFSQTFAQSKLSPTETSIIIGCESPIGAVCSVIAGREALTWQICVGGLFVLAAVVLIEILPTVINKRQAVSENTQSDVQENYSATQTKENFTAESANQYKVKKRKTNKNNGSM</sequence>
<feature type="transmembrane region" description="Helical" evidence="6">
    <location>
        <begin position="41"/>
        <end position="60"/>
    </location>
</feature>
<accession>A0A9D1J7G0</accession>
<evidence type="ECO:0000313" key="8">
    <source>
        <dbReference type="EMBL" id="HIR65348.1"/>
    </source>
</evidence>
<feature type="domain" description="EamA" evidence="7">
    <location>
        <begin position="157"/>
        <end position="297"/>
    </location>
</feature>
<keyword evidence="5 6" id="KW-0472">Membrane</keyword>
<dbReference type="Proteomes" id="UP000824200">
    <property type="component" value="Unassembled WGS sequence"/>
</dbReference>
<dbReference type="AlphaFoldDB" id="A0A9D1J7G0"/>
<dbReference type="InterPro" id="IPR000620">
    <property type="entry name" value="EamA_dom"/>
</dbReference>
<proteinExistence type="predicted"/>
<organism evidence="8 9">
    <name type="scientific">Candidatus Fimimonas gallinarum</name>
    <dbReference type="NCBI Taxonomy" id="2840821"/>
    <lineage>
        <taxon>Bacteria</taxon>
        <taxon>Pseudomonadati</taxon>
        <taxon>Myxococcota</taxon>
        <taxon>Myxococcia</taxon>
        <taxon>Myxococcales</taxon>
        <taxon>Cystobacterineae</taxon>
        <taxon>Myxococcaceae</taxon>
        <taxon>Myxococcaceae incertae sedis</taxon>
        <taxon>Candidatus Fimimonas</taxon>
    </lineage>
</organism>
<evidence type="ECO:0000313" key="9">
    <source>
        <dbReference type="Proteomes" id="UP000824200"/>
    </source>
</evidence>
<keyword evidence="3 6" id="KW-0812">Transmembrane</keyword>
<dbReference type="EMBL" id="DVHL01000005">
    <property type="protein sequence ID" value="HIR65348.1"/>
    <property type="molecule type" value="Genomic_DNA"/>
</dbReference>
<feature type="transmembrane region" description="Helical" evidence="6">
    <location>
        <begin position="126"/>
        <end position="143"/>
    </location>
</feature>
<feature type="transmembrane region" description="Helical" evidence="6">
    <location>
        <begin position="72"/>
        <end position="91"/>
    </location>
</feature>
<evidence type="ECO:0000256" key="5">
    <source>
        <dbReference type="ARBA" id="ARBA00023136"/>
    </source>
</evidence>
<dbReference type="InterPro" id="IPR037185">
    <property type="entry name" value="EmrE-like"/>
</dbReference>
<dbReference type="GO" id="GO:0005886">
    <property type="term" value="C:plasma membrane"/>
    <property type="evidence" value="ECO:0007669"/>
    <property type="project" value="UniProtKB-SubCell"/>
</dbReference>